<dbReference type="Proteomes" id="UP001595075">
    <property type="component" value="Unassembled WGS sequence"/>
</dbReference>
<name>A0ABR4CVP5_9HELO</name>
<protein>
    <submittedName>
        <fullName evidence="2">Uncharacterized protein</fullName>
    </submittedName>
</protein>
<feature type="compositionally biased region" description="Polar residues" evidence="1">
    <location>
        <begin position="183"/>
        <end position="193"/>
    </location>
</feature>
<feature type="compositionally biased region" description="Basic and acidic residues" evidence="1">
    <location>
        <begin position="422"/>
        <end position="432"/>
    </location>
</feature>
<feature type="region of interest" description="Disordered" evidence="1">
    <location>
        <begin position="416"/>
        <end position="439"/>
    </location>
</feature>
<evidence type="ECO:0000313" key="3">
    <source>
        <dbReference type="Proteomes" id="UP001595075"/>
    </source>
</evidence>
<feature type="region of interest" description="Disordered" evidence="1">
    <location>
        <begin position="173"/>
        <end position="195"/>
    </location>
</feature>
<feature type="compositionally biased region" description="Basic and acidic residues" evidence="1">
    <location>
        <begin position="239"/>
        <end position="249"/>
    </location>
</feature>
<comment type="caution">
    <text evidence="2">The sequence shown here is derived from an EMBL/GenBank/DDBJ whole genome shotgun (WGS) entry which is preliminary data.</text>
</comment>
<evidence type="ECO:0000313" key="2">
    <source>
        <dbReference type="EMBL" id="KAL2073536.1"/>
    </source>
</evidence>
<reference evidence="2 3" key="1">
    <citation type="journal article" date="2024" name="Commun. Biol.">
        <title>Comparative genomic analysis of thermophilic fungi reveals convergent evolutionary adaptations and gene losses.</title>
        <authorList>
            <person name="Steindorff A.S."/>
            <person name="Aguilar-Pontes M.V."/>
            <person name="Robinson A.J."/>
            <person name="Andreopoulos B."/>
            <person name="LaButti K."/>
            <person name="Kuo A."/>
            <person name="Mondo S."/>
            <person name="Riley R."/>
            <person name="Otillar R."/>
            <person name="Haridas S."/>
            <person name="Lipzen A."/>
            <person name="Grimwood J."/>
            <person name="Schmutz J."/>
            <person name="Clum A."/>
            <person name="Reid I.D."/>
            <person name="Moisan M.C."/>
            <person name="Butler G."/>
            <person name="Nguyen T.T.M."/>
            <person name="Dewar K."/>
            <person name="Conant G."/>
            <person name="Drula E."/>
            <person name="Henrissat B."/>
            <person name="Hansel C."/>
            <person name="Singer S."/>
            <person name="Hutchinson M.I."/>
            <person name="de Vries R.P."/>
            <person name="Natvig D.O."/>
            <person name="Powell A.J."/>
            <person name="Tsang A."/>
            <person name="Grigoriev I.V."/>
        </authorList>
    </citation>
    <scope>NUCLEOTIDE SEQUENCE [LARGE SCALE GENOMIC DNA]</scope>
    <source>
        <strain evidence="2 3">CBS 494.80</strain>
    </source>
</reference>
<evidence type="ECO:0000256" key="1">
    <source>
        <dbReference type="SAM" id="MobiDB-lite"/>
    </source>
</evidence>
<keyword evidence="3" id="KW-1185">Reference proteome</keyword>
<feature type="region of interest" description="Disordered" evidence="1">
    <location>
        <begin position="218"/>
        <end position="249"/>
    </location>
</feature>
<sequence>MSFSTDLSSTINTGMALSNRLFDIADHDKVPGGGCGGETTQLAIEISLLSSLLSQLSSNFLHNHGSRERIGGFGGSGGRYMIGAVGIVQKILDRCQLIYDELNTMVNRIDIEARHGMKAGKGKEDITVGMGERVRCEVEKNEGKVMRGTLEACTITLHLMMHNLTAASIKRGVGRSNRHSAHAPNSHTTTDNSQLDHLKQTLQLSRRAVITALERLESGDQKPSIQVRSGNRLRKMKPKPKEKEKEKRLSMGMGMRGAMSGFGSGVESGDLGAMEDKEREEKASEWVRGVVRLEVNNELVSIEFSPSERGLEEGERMEYGDGVVEGEVFEKRDMERIATQTGDEERRVAGNMAGDRVGNRDMNGEDYRERMIRIGRAAERRDRESKKEDAEVDVDVNSDENAKGRIGIGVAIGELQGDGPEDLARRSERMEYSRGWPIL</sequence>
<accession>A0ABR4CVP5</accession>
<organism evidence="2 3">
    <name type="scientific">Oculimacula yallundae</name>
    <dbReference type="NCBI Taxonomy" id="86028"/>
    <lineage>
        <taxon>Eukaryota</taxon>
        <taxon>Fungi</taxon>
        <taxon>Dikarya</taxon>
        <taxon>Ascomycota</taxon>
        <taxon>Pezizomycotina</taxon>
        <taxon>Leotiomycetes</taxon>
        <taxon>Helotiales</taxon>
        <taxon>Ploettnerulaceae</taxon>
        <taxon>Oculimacula</taxon>
    </lineage>
</organism>
<dbReference type="EMBL" id="JAZHXI010000003">
    <property type="protein sequence ID" value="KAL2073536.1"/>
    <property type="molecule type" value="Genomic_DNA"/>
</dbReference>
<proteinExistence type="predicted"/>
<gene>
    <name evidence="2" type="ORF">VTL71DRAFT_10862</name>
</gene>